<sequence>MLTAEFRNLTQTTLTLKGPSTSSRKARGLALANRDGGSVLAIGQRRGPRAFLEEVERPLSATARSCPKGREVETIQTYSKANSVDFHAAKSALEHEELFPALEFTPADSSVTKELAAASGFKDIAGNKDEHSKKPTALATPYASVLKATKPKAPKSQGHLIHSPADVLAIQEPMTRPGDFRFFPYVIHHSTPARKGAANWTPQPDSWGSDHIPINIVSPNASKPKYRRCRVTNWDMYRRHLDSALAAGPLKDPITAIANALSLSTRTIKVPLRRPAPDLVYLNLRAARRRAQRKARRTKDPKDWNTHHKIDAKFRQLCASFGSAGGLSKAWKIAKALSSAKRIQHPISGLAVALQKPLQETVELLADEFSKAIPLPPGYQEPETRLSVACAPMQLDNDFTRGELEYALRKCTKRSAPGPDGVTYQALRNLDKSHHPALLEALNKVWRTAELPAVWKVSHVIPIPKPGKPQALLSSYRPISLTSCVGKLLERLVLRRLTWQLGTNKTLPDQLSGFRTHRSTVDAIGEVATSFEEARAAGKTMYCAFLDIHKAFDALPHATILHTLTLFGIAEIARSRTHLYLGLLIDDLATWRPAVKRLLGQCRQLLGVLRSFRAYGQRGIPPDGLLTLYKDTLERFHRVALRLCLGLPPYAKNVATLTEAQEEPIILRKERVAMHSLVRMHTTPSAQYILANLLKRPSSHLDVRETLPDLPRKKDIHPTVARTAVAVALENEYVEHLQVYTDGSVDKKRGTATAAYTIPAISTESAVLLNIETSSTTAETVAILLALTALQERPAIGKAVILTDSRSALVHIANPEHAPLIAQEAAHIATKLEDNGWRLVFQWVPSHSGILGNEHADTLATRAHSTSTTTHNLRRFHEARLLIARDLRKRHPDSGTANGEGPVPVPTSKLTRKDATLLHRLRTNSAFTRKTLHRFGRTFQRSSADCTACGEVEDINHILWHCPEYEKARKTLLASVRATGAQVSTTEELLFPTGGKQRARVIFRAVLEFAHVTEISDRL</sequence>
<evidence type="ECO:0000313" key="2">
    <source>
        <dbReference type="Proteomes" id="UP000805193"/>
    </source>
</evidence>
<dbReference type="Proteomes" id="UP000805193">
    <property type="component" value="Unassembled WGS sequence"/>
</dbReference>
<keyword evidence="2" id="KW-1185">Reference proteome</keyword>
<dbReference type="EMBL" id="JABSTQ010006196">
    <property type="protein sequence ID" value="KAG0437761.1"/>
    <property type="molecule type" value="Genomic_DNA"/>
</dbReference>
<name>A0AC60QPM0_IXOPE</name>
<reference evidence="1 2" key="1">
    <citation type="journal article" date="2020" name="Cell">
        <title>Large-Scale Comparative Analyses of Tick Genomes Elucidate Their Genetic Diversity and Vector Capacities.</title>
        <authorList>
            <consortium name="Tick Genome and Microbiome Consortium (TIGMIC)"/>
            <person name="Jia N."/>
            <person name="Wang J."/>
            <person name="Shi W."/>
            <person name="Du L."/>
            <person name="Sun Y."/>
            <person name="Zhan W."/>
            <person name="Jiang J.F."/>
            <person name="Wang Q."/>
            <person name="Zhang B."/>
            <person name="Ji P."/>
            <person name="Bell-Sakyi L."/>
            <person name="Cui X.M."/>
            <person name="Yuan T.T."/>
            <person name="Jiang B.G."/>
            <person name="Yang W.F."/>
            <person name="Lam T.T."/>
            <person name="Chang Q.C."/>
            <person name="Ding S.J."/>
            <person name="Wang X.J."/>
            <person name="Zhu J.G."/>
            <person name="Ruan X.D."/>
            <person name="Zhao L."/>
            <person name="Wei J.T."/>
            <person name="Ye R.Z."/>
            <person name="Que T.C."/>
            <person name="Du C.H."/>
            <person name="Zhou Y.H."/>
            <person name="Cheng J.X."/>
            <person name="Dai P.F."/>
            <person name="Guo W.B."/>
            <person name="Han X.H."/>
            <person name="Huang E.J."/>
            <person name="Li L.F."/>
            <person name="Wei W."/>
            <person name="Gao Y.C."/>
            <person name="Liu J.Z."/>
            <person name="Shao H.Z."/>
            <person name="Wang X."/>
            <person name="Wang C.C."/>
            <person name="Yang T.C."/>
            <person name="Huo Q.B."/>
            <person name="Li W."/>
            <person name="Chen H.Y."/>
            <person name="Chen S.E."/>
            <person name="Zhou L.G."/>
            <person name="Ni X.B."/>
            <person name="Tian J.H."/>
            <person name="Sheng Y."/>
            <person name="Liu T."/>
            <person name="Pan Y.S."/>
            <person name="Xia L.Y."/>
            <person name="Li J."/>
            <person name="Zhao F."/>
            <person name="Cao W.C."/>
        </authorList>
    </citation>
    <scope>NUCLEOTIDE SEQUENCE [LARGE SCALE GENOMIC DNA]</scope>
    <source>
        <strain evidence="1">Iper-2018</strain>
    </source>
</reference>
<evidence type="ECO:0000313" key="1">
    <source>
        <dbReference type="EMBL" id="KAG0437761.1"/>
    </source>
</evidence>
<comment type="caution">
    <text evidence="1">The sequence shown here is derived from an EMBL/GenBank/DDBJ whole genome shotgun (WGS) entry which is preliminary data.</text>
</comment>
<organism evidence="1 2">
    <name type="scientific">Ixodes persulcatus</name>
    <name type="common">Taiga tick</name>
    <dbReference type="NCBI Taxonomy" id="34615"/>
    <lineage>
        <taxon>Eukaryota</taxon>
        <taxon>Metazoa</taxon>
        <taxon>Ecdysozoa</taxon>
        <taxon>Arthropoda</taxon>
        <taxon>Chelicerata</taxon>
        <taxon>Arachnida</taxon>
        <taxon>Acari</taxon>
        <taxon>Parasitiformes</taxon>
        <taxon>Ixodida</taxon>
        <taxon>Ixodoidea</taxon>
        <taxon>Ixodidae</taxon>
        <taxon>Ixodinae</taxon>
        <taxon>Ixodes</taxon>
    </lineage>
</organism>
<protein>
    <submittedName>
        <fullName evidence="1">Uncharacterized protein</fullName>
    </submittedName>
</protein>
<accession>A0AC60QPM0</accession>
<gene>
    <name evidence="1" type="ORF">HPB47_017300</name>
</gene>
<proteinExistence type="predicted"/>